<dbReference type="Gene3D" id="1.25.40.10">
    <property type="entry name" value="Tetratricopeptide repeat domain"/>
    <property type="match status" value="1"/>
</dbReference>
<dbReference type="NCBIfam" id="NF040521">
    <property type="entry name" value="C45_proenzyme"/>
    <property type="match status" value="1"/>
</dbReference>
<comment type="caution">
    <text evidence="3">The sequence shown here is derived from an EMBL/GenBank/DDBJ whole genome shotgun (WGS) entry which is preliminary data.</text>
</comment>
<dbReference type="PANTHER" id="PTHR35190">
    <property type="entry name" value="PROTEIN DCD1B"/>
    <property type="match status" value="1"/>
</dbReference>
<evidence type="ECO:0000313" key="4">
    <source>
        <dbReference type="Proteomes" id="UP000265882"/>
    </source>
</evidence>
<feature type="domain" description="Peptidase C45 hydrolase" evidence="2">
    <location>
        <begin position="199"/>
        <end position="420"/>
    </location>
</feature>
<organism evidence="3 4">
    <name type="scientific">Abyssobacteria bacterium (strain SURF_5)</name>
    <dbReference type="NCBI Taxonomy" id="2093360"/>
    <lineage>
        <taxon>Bacteria</taxon>
        <taxon>Pseudomonadati</taxon>
        <taxon>Candidatus Hydrogenedentota</taxon>
        <taxon>Candidatus Abyssobacteria</taxon>
    </lineage>
</organism>
<evidence type="ECO:0000259" key="2">
    <source>
        <dbReference type="Pfam" id="PF03417"/>
    </source>
</evidence>
<gene>
    <name evidence="3" type="ORF">C4520_09525</name>
</gene>
<dbReference type="SUPFAM" id="SSF48452">
    <property type="entry name" value="TPR-like"/>
    <property type="match status" value="1"/>
</dbReference>
<name>A0A3A4NM00_ABYX5</name>
<accession>A0A3A4NM00</accession>
<dbReference type="PROSITE" id="PS50005">
    <property type="entry name" value="TPR"/>
    <property type="match status" value="1"/>
</dbReference>
<keyword evidence="1" id="KW-0802">TPR repeat</keyword>
<protein>
    <recommendedName>
        <fullName evidence="2">Peptidase C45 hydrolase domain-containing protein</fullName>
    </recommendedName>
</protein>
<dbReference type="AlphaFoldDB" id="A0A3A4NM00"/>
<dbReference type="InterPro" id="IPR047803">
    <property type="entry name" value="DCD1A/B-like"/>
</dbReference>
<dbReference type="InterPro" id="IPR005079">
    <property type="entry name" value="Peptidase_C45_hydrolase"/>
</dbReference>
<sequence>MIGLITLFVLLVGFILIFLIHWPLGDGRAYLPNSEEMRWLESTSVVEDERGRKAFGRATLEVRGGLNVLRLCGSHYEMGYQHGVLLKDEIREGALLFYAAPAEHFPPFKHKRLLARWLIARFFDWSIYRRLLKNSPREYLAELKGIADGSGLSFADVFRGNMLSDLNMNLIKVLEKKALRKTGDQGCTSFAAFGGATTDGKLLMGRNTDYTGVGLWDKHQTVVFYEPENAYRFVSVSSAGLIKCNSCMNEKGLCLGAHFLFLNDTIAEGVSFTFLEMDIMKKASSVEEALALVSERPRAGAFAFLVADGKANDAVVIEASALEVGFRYAENGLLWETNMATTDKIKPFDVFLRNNIGKNPIARFERMRMLLNENRGKIDSGMAARFMGDHMDMCSDSLRPVGGIISQVINITSAVFSPASFDFWVADGPAPVCNNTYVGFNLMDELAESPSRTIPQTLAPNEYAQSRNYQGLRTYCDALMNFVIPGGDENAVLPKLEEAIALCPDEAIYRRLAGIYLLSQWDASAAASQLTAALECVQSPNERAQTILLLGFANDLQGNRNEALKLYQQVLDLGSNNGADILSAVNQFVLADAKKYLHVPYTVNDTKDLELNFEIVGKYDL</sequence>
<dbReference type="EMBL" id="QZKU01000066">
    <property type="protein sequence ID" value="RJP21668.1"/>
    <property type="molecule type" value="Genomic_DNA"/>
</dbReference>
<dbReference type="Pfam" id="PF03417">
    <property type="entry name" value="AAT"/>
    <property type="match status" value="1"/>
</dbReference>
<feature type="repeat" description="TPR" evidence="1">
    <location>
        <begin position="544"/>
        <end position="577"/>
    </location>
</feature>
<dbReference type="Proteomes" id="UP000265882">
    <property type="component" value="Unassembled WGS sequence"/>
</dbReference>
<dbReference type="InterPro" id="IPR011990">
    <property type="entry name" value="TPR-like_helical_dom_sf"/>
</dbReference>
<evidence type="ECO:0000313" key="3">
    <source>
        <dbReference type="EMBL" id="RJP21668.1"/>
    </source>
</evidence>
<dbReference type="InterPro" id="IPR019734">
    <property type="entry name" value="TPR_rpt"/>
</dbReference>
<proteinExistence type="predicted"/>
<evidence type="ECO:0000256" key="1">
    <source>
        <dbReference type="PROSITE-ProRule" id="PRU00339"/>
    </source>
</evidence>
<dbReference type="InterPro" id="IPR047794">
    <property type="entry name" value="C45_proenzyme-like"/>
</dbReference>
<reference evidence="3 4" key="1">
    <citation type="journal article" date="2017" name="ISME J.">
        <title>Energy and carbon metabolisms in a deep terrestrial subsurface fluid microbial community.</title>
        <authorList>
            <person name="Momper L."/>
            <person name="Jungbluth S.P."/>
            <person name="Lee M.D."/>
            <person name="Amend J.P."/>
        </authorList>
    </citation>
    <scope>NUCLEOTIDE SEQUENCE [LARGE SCALE GENOMIC DNA]</scope>
    <source>
        <strain evidence="3">SURF_5</strain>
    </source>
</reference>
<dbReference type="PANTHER" id="PTHR35190:SF2">
    <property type="entry name" value="PROTEIN DCD1B"/>
    <property type="match status" value="1"/>
</dbReference>
<dbReference type="Gene3D" id="3.60.60.10">
    <property type="entry name" value="Penicillin V Acylase, Chain A"/>
    <property type="match status" value="1"/>
</dbReference>